<keyword evidence="4" id="KW-1185">Reference proteome</keyword>
<feature type="coiled-coil region" evidence="1">
    <location>
        <begin position="286"/>
        <end position="409"/>
    </location>
</feature>
<dbReference type="EMBL" id="JAULSW010000001">
    <property type="protein sequence ID" value="KAK3394611.1"/>
    <property type="molecule type" value="Genomic_DNA"/>
</dbReference>
<accession>A0AAE0U887</accession>
<feature type="compositionally biased region" description="Low complexity" evidence="2">
    <location>
        <begin position="49"/>
        <end position="84"/>
    </location>
</feature>
<feature type="compositionally biased region" description="Polar residues" evidence="2">
    <location>
        <begin position="109"/>
        <end position="131"/>
    </location>
</feature>
<feature type="compositionally biased region" description="Polar residues" evidence="2">
    <location>
        <begin position="141"/>
        <end position="154"/>
    </location>
</feature>
<evidence type="ECO:0000256" key="1">
    <source>
        <dbReference type="SAM" id="Coils"/>
    </source>
</evidence>
<feature type="region of interest" description="Disordered" evidence="2">
    <location>
        <begin position="1"/>
        <end position="94"/>
    </location>
</feature>
<reference evidence="3" key="1">
    <citation type="journal article" date="2023" name="Mol. Phylogenet. Evol.">
        <title>Genome-scale phylogeny and comparative genomics of the fungal order Sordariales.</title>
        <authorList>
            <person name="Hensen N."/>
            <person name="Bonometti L."/>
            <person name="Westerberg I."/>
            <person name="Brannstrom I.O."/>
            <person name="Guillou S."/>
            <person name="Cros-Aarteil S."/>
            <person name="Calhoun S."/>
            <person name="Haridas S."/>
            <person name="Kuo A."/>
            <person name="Mondo S."/>
            <person name="Pangilinan J."/>
            <person name="Riley R."/>
            <person name="LaButti K."/>
            <person name="Andreopoulos B."/>
            <person name="Lipzen A."/>
            <person name="Chen C."/>
            <person name="Yan M."/>
            <person name="Daum C."/>
            <person name="Ng V."/>
            <person name="Clum A."/>
            <person name="Steindorff A."/>
            <person name="Ohm R.A."/>
            <person name="Martin F."/>
            <person name="Silar P."/>
            <person name="Natvig D.O."/>
            <person name="Lalanne C."/>
            <person name="Gautier V."/>
            <person name="Ament-Velasquez S.L."/>
            <person name="Kruys A."/>
            <person name="Hutchinson M.I."/>
            <person name="Powell A.J."/>
            <person name="Barry K."/>
            <person name="Miller A.N."/>
            <person name="Grigoriev I.V."/>
            <person name="Debuchy R."/>
            <person name="Gladieux P."/>
            <person name="Hiltunen Thoren M."/>
            <person name="Johannesson H."/>
        </authorList>
    </citation>
    <scope>NUCLEOTIDE SEQUENCE</scope>
    <source>
        <strain evidence="3">CBS 232.78</strain>
    </source>
</reference>
<protein>
    <recommendedName>
        <fullName evidence="5">SWI5-dependent HO expression protein 3</fullName>
    </recommendedName>
</protein>
<evidence type="ECO:0000313" key="3">
    <source>
        <dbReference type="EMBL" id="KAK3394611.1"/>
    </source>
</evidence>
<dbReference type="AlphaFoldDB" id="A0AAE0U887"/>
<dbReference type="Proteomes" id="UP001285441">
    <property type="component" value="Unassembled WGS sequence"/>
</dbReference>
<evidence type="ECO:0000313" key="4">
    <source>
        <dbReference type="Proteomes" id="UP001285441"/>
    </source>
</evidence>
<proteinExistence type="predicted"/>
<comment type="caution">
    <text evidence="3">The sequence shown here is derived from an EMBL/GenBank/DDBJ whole genome shotgun (WGS) entry which is preliminary data.</text>
</comment>
<keyword evidence="1" id="KW-0175">Coiled coil</keyword>
<name>A0AAE0U887_9PEZI</name>
<reference evidence="3" key="2">
    <citation type="submission" date="2023-06" db="EMBL/GenBank/DDBJ databases">
        <authorList>
            <consortium name="Lawrence Berkeley National Laboratory"/>
            <person name="Haridas S."/>
            <person name="Hensen N."/>
            <person name="Bonometti L."/>
            <person name="Westerberg I."/>
            <person name="Brannstrom I.O."/>
            <person name="Guillou S."/>
            <person name="Cros-Aarteil S."/>
            <person name="Calhoun S."/>
            <person name="Kuo A."/>
            <person name="Mondo S."/>
            <person name="Pangilinan J."/>
            <person name="Riley R."/>
            <person name="LaButti K."/>
            <person name="Andreopoulos B."/>
            <person name="Lipzen A."/>
            <person name="Chen C."/>
            <person name="Yanf M."/>
            <person name="Daum C."/>
            <person name="Ng V."/>
            <person name="Clum A."/>
            <person name="Steindorff A."/>
            <person name="Ohm R."/>
            <person name="Martin F."/>
            <person name="Silar P."/>
            <person name="Natvig D."/>
            <person name="Lalanne C."/>
            <person name="Gautier V."/>
            <person name="Ament-velasquez S.L."/>
            <person name="Kruys A."/>
            <person name="Hutchinson M.I."/>
            <person name="Powell A.J."/>
            <person name="Barry K."/>
            <person name="Miller A.N."/>
            <person name="Grigoriev I.V."/>
            <person name="Debuchy R."/>
            <person name="Gladieux P."/>
            <person name="Thoren M.H."/>
            <person name="Johannesson H."/>
        </authorList>
    </citation>
    <scope>NUCLEOTIDE SEQUENCE</scope>
    <source>
        <strain evidence="3">CBS 232.78</strain>
    </source>
</reference>
<evidence type="ECO:0000256" key="2">
    <source>
        <dbReference type="SAM" id="MobiDB-lite"/>
    </source>
</evidence>
<feature type="compositionally biased region" description="Polar residues" evidence="2">
    <location>
        <begin position="85"/>
        <end position="94"/>
    </location>
</feature>
<feature type="compositionally biased region" description="Basic and acidic residues" evidence="2">
    <location>
        <begin position="38"/>
        <end position="48"/>
    </location>
</feature>
<sequence>MSRPSAANSKALPPPPSTSLSPQAPAWMNSTIRPVMSSDDRQYRHSEDSSSVDGSVSRNSAFSSSVNSNASMSSASQYRQQQSQPHPRTQPQFQNGESRLSAARLNHTSLSVQDNGINGTSTSSPSLNGARSSFEVPLRESSLSATGVAANTNMERPPGGGTSGSNENNNISLSATEAHLAPNNGWDSTVGKAGLGKTGRVINRLVSDNEALKRDIQIERLRAEDSKQAARLLEDKLDRVISDYETQLLEANVNKTLLARKERQVVSLTAAVTLEKKRAIDAGERESTWKDEMERARAEAKRQVEEATNYVALVEGRYNAISSHWRDQGEEVKKSVAKMRSEIANLLEERRKDDDRITTLRDLCDQQDGNIRELRQQKEEIAAQFERYKAEQEEALRQIKTSAAQREAEQERSLKESKEVLDKLKWALNVRDKVEWAA</sequence>
<evidence type="ECO:0008006" key="5">
    <source>
        <dbReference type="Google" id="ProtNLM"/>
    </source>
</evidence>
<organism evidence="3 4">
    <name type="scientific">Podospora didyma</name>
    <dbReference type="NCBI Taxonomy" id="330526"/>
    <lineage>
        <taxon>Eukaryota</taxon>
        <taxon>Fungi</taxon>
        <taxon>Dikarya</taxon>
        <taxon>Ascomycota</taxon>
        <taxon>Pezizomycotina</taxon>
        <taxon>Sordariomycetes</taxon>
        <taxon>Sordariomycetidae</taxon>
        <taxon>Sordariales</taxon>
        <taxon>Podosporaceae</taxon>
        <taxon>Podospora</taxon>
    </lineage>
</organism>
<feature type="region of interest" description="Disordered" evidence="2">
    <location>
        <begin position="109"/>
        <end position="170"/>
    </location>
</feature>
<gene>
    <name evidence="3" type="ORF">B0H63DRAFT_517720</name>
</gene>